<evidence type="ECO:0000256" key="10">
    <source>
        <dbReference type="SAM" id="MobiDB-lite"/>
    </source>
</evidence>
<dbReference type="InterPro" id="IPR032816">
    <property type="entry name" value="VTT_dom"/>
</dbReference>
<keyword evidence="7 11" id="KW-1133">Transmembrane helix</keyword>
<comment type="similarity">
    <text evidence="3">Belongs to the TVP38/TMEM64 family.</text>
</comment>
<comment type="function">
    <text evidence="1">Golgi membrane protein involved in vesicular trafficking and spindle migration.</text>
</comment>
<protein>
    <recommendedName>
        <fullName evidence="4">Golgi apparatus membrane protein TVP38</fullName>
    </recommendedName>
    <alternativeName>
        <fullName evidence="5">Golgi apparatus membrane protein tvp38</fullName>
    </alternativeName>
</protein>
<keyword evidence="9 11" id="KW-0472">Membrane</keyword>
<dbReference type="VEuPathDB" id="FungiDB:SJAG_01133"/>
<comment type="subcellular location">
    <subcellularLocation>
        <location evidence="2">Golgi apparatus membrane</location>
        <topology evidence="2">Multi-pass membrane protein</topology>
    </subcellularLocation>
</comment>
<evidence type="ECO:0000313" key="14">
    <source>
        <dbReference type="Proteomes" id="UP000001744"/>
    </source>
</evidence>
<feature type="transmembrane region" description="Helical" evidence="11">
    <location>
        <begin position="182"/>
        <end position="201"/>
    </location>
</feature>
<reference evidence="13 14" key="1">
    <citation type="journal article" date="2011" name="Science">
        <title>Comparative functional genomics of the fission yeasts.</title>
        <authorList>
            <person name="Rhind N."/>
            <person name="Chen Z."/>
            <person name="Yassour M."/>
            <person name="Thompson D.A."/>
            <person name="Haas B.J."/>
            <person name="Habib N."/>
            <person name="Wapinski I."/>
            <person name="Roy S."/>
            <person name="Lin M.F."/>
            <person name="Heiman D.I."/>
            <person name="Young S.K."/>
            <person name="Furuya K."/>
            <person name="Guo Y."/>
            <person name="Pidoux A."/>
            <person name="Chen H.M."/>
            <person name="Robbertse B."/>
            <person name="Goldberg J.M."/>
            <person name="Aoki K."/>
            <person name="Bayne E.H."/>
            <person name="Berlin A.M."/>
            <person name="Desjardins C.A."/>
            <person name="Dobbs E."/>
            <person name="Dukaj L."/>
            <person name="Fan L."/>
            <person name="FitzGerald M.G."/>
            <person name="French C."/>
            <person name="Gujja S."/>
            <person name="Hansen K."/>
            <person name="Keifenheim D."/>
            <person name="Levin J.Z."/>
            <person name="Mosher R.A."/>
            <person name="Mueller C.A."/>
            <person name="Pfiffner J."/>
            <person name="Priest M."/>
            <person name="Russ C."/>
            <person name="Smialowska A."/>
            <person name="Swoboda P."/>
            <person name="Sykes S.M."/>
            <person name="Vaughn M."/>
            <person name="Vengrova S."/>
            <person name="Yoder R."/>
            <person name="Zeng Q."/>
            <person name="Allshire R."/>
            <person name="Baulcombe D."/>
            <person name="Birren B.W."/>
            <person name="Brown W."/>
            <person name="Ekwall K."/>
            <person name="Kellis M."/>
            <person name="Leatherwood J."/>
            <person name="Levin H."/>
            <person name="Margalit H."/>
            <person name="Martienssen R."/>
            <person name="Nieduszynski C.A."/>
            <person name="Spatafora J.W."/>
            <person name="Friedman N."/>
            <person name="Dalgaard J.Z."/>
            <person name="Baumann P."/>
            <person name="Niki H."/>
            <person name="Regev A."/>
            <person name="Nusbaum C."/>
        </authorList>
    </citation>
    <scope>NUCLEOTIDE SEQUENCE [LARGE SCALE GENOMIC DNA]</scope>
    <source>
        <strain evidence="14">yFS275 / FY16936</strain>
    </source>
</reference>
<organism evidence="13 14">
    <name type="scientific">Schizosaccharomyces japonicus (strain yFS275 / FY16936)</name>
    <name type="common">Fission yeast</name>
    <dbReference type="NCBI Taxonomy" id="402676"/>
    <lineage>
        <taxon>Eukaryota</taxon>
        <taxon>Fungi</taxon>
        <taxon>Dikarya</taxon>
        <taxon>Ascomycota</taxon>
        <taxon>Taphrinomycotina</taxon>
        <taxon>Schizosaccharomycetes</taxon>
        <taxon>Schizosaccharomycetales</taxon>
        <taxon>Schizosaccharomycetaceae</taxon>
        <taxon>Schizosaccharomyces</taxon>
    </lineage>
</organism>
<dbReference type="Proteomes" id="UP000001744">
    <property type="component" value="Unassembled WGS sequence"/>
</dbReference>
<gene>
    <name evidence="13" type="ORF">SJAG_01133</name>
</gene>
<keyword evidence="8" id="KW-0333">Golgi apparatus</keyword>
<feature type="compositionally biased region" description="Polar residues" evidence="10">
    <location>
        <begin position="293"/>
        <end position="309"/>
    </location>
</feature>
<feature type="transmembrane region" description="Helical" evidence="11">
    <location>
        <begin position="35"/>
        <end position="52"/>
    </location>
</feature>
<dbReference type="JaponicusDB" id="SJAG_01133"/>
<dbReference type="OrthoDB" id="166803at2759"/>
<feature type="transmembrane region" description="Helical" evidence="11">
    <location>
        <begin position="59"/>
        <end position="80"/>
    </location>
</feature>
<feature type="transmembrane region" description="Helical" evidence="11">
    <location>
        <begin position="148"/>
        <end position="170"/>
    </location>
</feature>
<dbReference type="RefSeq" id="XP_002172386.1">
    <property type="nucleotide sequence ID" value="XM_002172350.1"/>
</dbReference>
<evidence type="ECO:0000256" key="2">
    <source>
        <dbReference type="ARBA" id="ARBA00004653"/>
    </source>
</evidence>
<dbReference type="AlphaFoldDB" id="B6JZU3"/>
<dbReference type="EMBL" id="KE651168">
    <property type="protein sequence ID" value="EEB06093.1"/>
    <property type="molecule type" value="Genomic_DNA"/>
</dbReference>
<evidence type="ECO:0000256" key="3">
    <source>
        <dbReference type="ARBA" id="ARBA00008640"/>
    </source>
</evidence>
<dbReference type="HOGENOM" id="CLU_883276_0_0_1"/>
<evidence type="ECO:0000256" key="7">
    <source>
        <dbReference type="ARBA" id="ARBA00022989"/>
    </source>
</evidence>
<dbReference type="Pfam" id="PF09335">
    <property type="entry name" value="VTT_dom"/>
    <property type="match status" value="1"/>
</dbReference>
<evidence type="ECO:0000313" key="13">
    <source>
        <dbReference type="EMBL" id="EEB06093.1"/>
    </source>
</evidence>
<feature type="region of interest" description="Disordered" evidence="10">
    <location>
        <begin position="272"/>
        <end position="315"/>
    </location>
</feature>
<evidence type="ECO:0000256" key="8">
    <source>
        <dbReference type="ARBA" id="ARBA00023034"/>
    </source>
</evidence>
<dbReference type="STRING" id="402676.B6JZU3"/>
<feature type="domain" description="VTT" evidence="12">
    <location>
        <begin position="54"/>
        <end position="169"/>
    </location>
</feature>
<evidence type="ECO:0000256" key="9">
    <source>
        <dbReference type="ARBA" id="ARBA00023136"/>
    </source>
</evidence>
<evidence type="ECO:0000256" key="1">
    <source>
        <dbReference type="ARBA" id="ARBA00002978"/>
    </source>
</evidence>
<name>B6JZU3_SCHJY</name>
<accession>B6JZU3</accession>
<keyword evidence="6 11" id="KW-0812">Transmembrane</keyword>
<proteinExistence type="inferred from homology"/>
<dbReference type="PANTHER" id="PTHR47549">
    <property type="entry name" value="GOLGI APPARATUS MEMBRANE PROTEIN TVP38-RELATED"/>
    <property type="match status" value="1"/>
</dbReference>
<evidence type="ECO:0000256" key="5">
    <source>
        <dbReference type="ARBA" id="ARBA00020673"/>
    </source>
</evidence>
<dbReference type="GO" id="GO:0000139">
    <property type="term" value="C:Golgi membrane"/>
    <property type="evidence" value="ECO:0007669"/>
    <property type="project" value="UniProtKB-SubCell"/>
</dbReference>
<evidence type="ECO:0000256" key="4">
    <source>
        <dbReference type="ARBA" id="ARBA00013533"/>
    </source>
</evidence>
<keyword evidence="14" id="KW-1185">Reference proteome</keyword>
<dbReference type="eggNOG" id="KOG3140">
    <property type="taxonomic scope" value="Eukaryota"/>
</dbReference>
<evidence type="ECO:0000256" key="6">
    <source>
        <dbReference type="ARBA" id="ARBA00022692"/>
    </source>
</evidence>
<sequence length="315" mass="35240">MAFSRRKKISFAFTTLAIIDAILPVAARLRSYKCSWLIAVALITLSSIPPLFGQDPLSLLAGFVWGFKTGFIVVVVSIFAGESFAFLMYRHCLEQKANEFRLKHQKHYGTFVRVIEEGSYPLIWLIRLSFLPTHLTTVFFATMPRVSYVGWTLAYWLSSFKYLVPVYAGICLAREKTTTANTVGIILCIVITAGTALYIWFRYKRLEASSAEEELPLPTALEPAPLTSLFDPSNASSTSLLNESPFVTYDMPTPTPSRQDVFRTSRYLQTPSVDPTELSISDEDPSSEDLLLNRNTLPGGQKTLKSPASVTLRPR</sequence>
<evidence type="ECO:0000256" key="11">
    <source>
        <dbReference type="SAM" id="Phobius"/>
    </source>
</evidence>
<dbReference type="PANTHER" id="PTHR47549:SF2">
    <property type="entry name" value="GOLGI APPARATUS MEMBRANE PROTEIN TVP38"/>
    <property type="match status" value="1"/>
</dbReference>
<dbReference type="InterPro" id="IPR051076">
    <property type="entry name" value="Golgi_membrane_TVP38/TMEM64"/>
</dbReference>
<dbReference type="OMA" id="IRYSAIP"/>
<dbReference type="GeneID" id="7047389"/>
<evidence type="ECO:0000259" key="12">
    <source>
        <dbReference type="Pfam" id="PF09335"/>
    </source>
</evidence>